<sequence length="360" mass="40824">MKNMMSQLSRPSRKSPATKAAGLLFATQISGCAIPDLVGRDPTSDENNEIKTLVHNEPIYRDIVTELVKHSDVEMTDIWSGDIDSNSESMQGFDSEIGDGLLSMLKEGRIKVYSGEELFGGVKEDSVAFFTDTPISRNTDDGYIFLNADLRELWTTGVVVHEIMHSSFGPHSDEVKSKCFSENTFNASNPDDVQCIIDAQDTPSEFKVLYDVAQVALEKDEDSEYEIFFDADWSRSPNAVFDELEREESRTQQEWAKEVASRTYPVTSTVLSAFGVDRDGLTESLANSEKAWEAHQELLSEIRIEVEKEYLAEAQAELREQEHQQEANEEMIKEELEEARKAPESRYEEEGRDGYRLNRR</sequence>
<evidence type="ECO:0000256" key="1">
    <source>
        <dbReference type="SAM" id="MobiDB-lite"/>
    </source>
</evidence>
<accession>A0A2M8ENG8</accession>
<reference evidence="3" key="1">
    <citation type="submission" date="2017-09" db="EMBL/GenBank/DDBJ databases">
        <title>Depth-based differentiation of microbial function through sediment-hosted aquifers and enrichment of novel symbionts in the deep terrestrial subsurface.</title>
        <authorList>
            <person name="Probst A.J."/>
            <person name="Ladd B."/>
            <person name="Jarett J.K."/>
            <person name="Geller-Mcgrath D.E."/>
            <person name="Sieber C.M.K."/>
            <person name="Emerson J.B."/>
            <person name="Anantharaman K."/>
            <person name="Thomas B.C."/>
            <person name="Malmstrom R."/>
            <person name="Stieglmeier M."/>
            <person name="Klingl A."/>
            <person name="Woyke T."/>
            <person name="Ryan C.M."/>
            <person name="Banfield J.F."/>
        </authorList>
    </citation>
    <scope>NUCLEOTIDE SEQUENCE [LARGE SCALE GENOMIC DNA]</scope>
</reference>
<feature type="region of interest" description="Disordered" evidence="1">
    <location>
        <begin position="315"/>
        <end position="360"/>
    </location>
</feature>
<organism evidence="2 3">
    <name type="scientific">Candidatus Uhrbacteria bacterium CG_4_9_14_0_2_um_filter_41_50</name>
    <dbReference type="NCBI Taxonomy" id="1975031"/>
    <lineage>
        <taxon>Bacteria</taxon>
        <taxon>Candidatus Uhriibacteriota</taxon>
    </lineage>
</organism>
<gene>
    <name evidence="2" type="ORF">CO057_03610</name>
</gene>
<proteinExistence type="predicted"/>
<dbReference type="Proteomes" id="UP000230251">
    <property type="component" value="Unassembled WGS sequence"/>
</dbReference>
<dbReference type="AlphaFoldDB" id="A0A2M8ENG8"/>
<dbReference type="EMBL" id="PFSI01000052">
    <property type="protein sequence ID" value="PJC24280.1"/>
    <property type="molecule type" value="Genomic_DNA"/>
</dbReference>
<protein>
    <submittedName>
        <fullName evidence="2">Uncharacterized protein</fullName>
    </submittedName>
</protein>
<evidence type="ECO:0000313" key="2">
    <source>
        <dbReference type="EMBL" id="PJC24280.1"/>
    </source>
</evidence>
<name>A0A2M8ENG8_9BACT</name>
<evidence type="ECO:0000313" key="3">
    <source>
        <dbReference type="Proteomes" id="UP000230251"/>
    </source>
</evidence>
<comment type="caution">
    <text evidence="2">The sequence shown here is derived from an EMBL/GenBank/DDBJ whole genome shotgun (WGS) entry which is preliminary data.</text>
</comment>